<comment type="subcellular location">
    <subcellularLocation>
        <location evidence="1">Cell membrane</location>
        <topology evidence="1">Multi-pass membrane protein</topology>
    </subcellularLocation>
</comment>
<dbReference type="Proteomes" id="UP000608955">
    <property type="component" value="Unassembled WGS sequence"/>
</dbReference>
<feature type="transmembrane region" description="Helical" evidence="8">
    <location>
        <begin position="260"/>
        <end position="283"/>
    </location>
</feature>
<feature type="transmembrane region" description="Helical" evidence="8">
    <location>
        <begin position="473"/>
        <end position="492"/>
    </location>
</feature>
<feature type="region of interest" description="Disordered" evidence="7">
    <location>
        <begin position="1"/>
        <end position="23"/>
    </location>
</feature>
<dbReference type="Pfam" id="PF00854">
    <property type="entry name" value="PTR2"/>
    <property type="match status" value="1"/>
</dbReference>
<dbReference type="RefSeq" id="WP_190178816.1">
    <property type="nucleotide sequence ID" value="NZ_BMVF01000008.1"/>
</dbReference>
<evidence type="ECO:0000256" key="4">
    <source>
        <dbReference type="ARBA" id="ARBA00022692"/>
    </source>
</evidence>
<accession>A0A918Y4K7</accession>
<evidence type="ECO:0000256" key="7">
    <source>
        <dbReference type="SAM" id="MobiDB-lite"/>
    </source>
</evidence>
<dbReference type="PANTHER" id="PTHR23517">
    <property type="entry name" value="RESISTANCE PROTEIN MDTM, PUTATIVE-RELATED-RELATED"/>
    <property type="match status" value="1"/>
</dbReference>
<comment type="caution">
    <text evidence="9">The sequence shown here is derived from an EMBL/GenBank/DDBJ whole genome shotgun (WGS) entry which is preliminary data.</text>
</comment>
<dbReference type="CDD" id="cd17346">
    <property type="entry name" value="MFS_DtpA_like"/>
    <property type="match status" value="1"/>
</dbReference>
<feature type="transmembrane region" description="Helical" evidence="8">
    <location>
        <begin position="347"/>
        <end position="365"/>
    </location>
</feature>
<dbReference type="EMBL" id="BMVF01000008">
    <property type="protein sequence ID" value="GHD90560.1"/>
    <property type="molecule type" value="Genomic_DNA"/>
</dbReference>
<reference evidence="9" key="1">
    <citation type="journal article" date="2014" name="Int. J. Syst. Evol. Microbiol.">
        <title>Complete genome sequence of Corynebacterium casei LMG S-19264T (=DSM 44701T), isolated from a smear-ripened cheese.</title>
        <authorList>
            <consortium name="US DOE Joint Genome Institute (JGI-PGF)"/>
            <person name="Walter F."/>
            <person name="Albersmeier A."/>
            <person name="Kalinowski J."/>
            <person name="Ruckert C."/>
        </authorList>
    </citation>
    <scope>NUCLEOTIDE SEQUENCE</scope>
    <source>
        <strain evidence="9">JCM 4654</strain>
    </source>
</reference>
<evidence type="ECO:0000256" key="5">
    <source>
        <dbReference type="ARBA" id="ARBA00022989"/>
    </source>
</evidence>
<evidence type="ECO:0000256" key="6">
    <source>
        <dbReference type="ARBA" id="ARBA00023136"/>
    </source>
</evidence>
<feature type="transmembrane region" description="Helical" evidence="8">
    <location>
        <begin position="45"/>
        <end position="63"/>
    </location>
</feature>
<feature type="transmembrane region" description="Helical" evidence="8">
    <location>
        <begin position="303"/>
        <end position="327"/>
    </location>
</feature>
<feature type="transmembrane region" description="Helical" evidence="8">
    <location>
        <begin position="439"/>
        <end position="461"/>
    </location>
</feature>
<dbReference type="InterPro" id="IPR000109">
    <property type="entry name" value="POT_fam"/>
</dbReference>
<feature type="transmembrane region" description="Helical" evidence="8">
    <location>
        <begin position="193"/>
        <end position="212"/>
    </location>
</feature>
<feature type="compositionally biased region" description="Low complexity" evidence="7">
    <location>
        <begin position="8"/>
        <end position="23"/>
    </location>
</feature>
<dbReference type="PANTHER" id="PTHR23517:SF15">
    <property type="entry name" value="PROTON-DEPENDENT OLIGOPEPTIDE FAMILY TRANSPORT PROTEIN"/>
    <property type="match status" value="1"/>
</dbReference>
<keyword evidence="3" id="KW-1003">Cell membrane</keyword>
<evidence type="ECO:0000256" key="3">
    <source>
        <dbReference type="ARBA" id="ARBA00022475"/>
    </source>
</evidence>
<dbReference type="InterPro" id="IPR018456">
    <property type="entry name" value="PTR2_symporter_CS"/>
</dbReference>
<evidence type="ECO:0000256" key="8">
    <source>
        <dbReference type="SAM" id="Phobius"/>
    </source>
</evidence>
<dbReference type="SUPFAM" id="SSF103473">
    <property type="entry name" value="MFS general substrate transporter"/>
    <property type="match status" value="1"/>
</dbReference>
<organism evidence="9 10">
    <name type="scientific">Streptomyces naganishii JCM 4654</name>
    <dbReference type="NCBI Taxonomy" id="1306179"/>
    <lineage>
        <taxon>Bacteria</taxon>
        <taxon>Bacillati</taxon>
        <taxon>Actinomycetota</taxon>
        <taxon>Actinomycetes</taxon>
        <taxon>Kitasatosporales</taxon>
        <taxon>Streptomycetaceae</taxon>
        <taxon>Streptomyces</taxon>
    </lineage>
</organism>
<dbReference type="PROSITE" id="PS01022">
    <property type="entry name" value="PTR2_1"/>
    <property type="match status" value="1"/>
</dbReference>
<protein>
    <submittedName>
        <fullName evidence="9">Peptide transporter</fullName>
    </submittedName>
</protein>
<keyword evidence="5 8" id="KW-1133">Transmembrane helix</keyword>
<dbReference type="InterPro" id="IPR005279">
    <property type="entry name" value="Dipep/tripep_permease"/>
</dbReference>
<keyword evidence="10" id="KW-1185">Reference proteome</keyword>
<feature type="transmembrane region" description="Helical" evidence="8">
    <location>
        <begin position="237"/>
        <end position="254"/>
    </location>
</feature>
<feature type="transmembrane region" description="Helical" evidence="8">
    <location>
        <begin position="405"/>
        <end position="427"/>
    </location>
</feature>
<reference evidence="9" key="2">
    <citation type="submission" date="2020-09" db="EMBL/GenBank/DDBJ databases">
        <authorList>
            <person name="Sun Q."/>
            <person name="Ohkuma M."/>
        </authorList>
    </citation>
    <scope>NUCLEOTIDE SEQUENCE</scope>
    <source>
        <strain evidence="9">JCM 4654</strain>
    </source>
</reference>
<feature type="transmembrane region" description="Helical" evidence="8">
    <location>
        <begin position="377"/>
        <end position="399"/>
    </location>
</feature>
<sequence>MAAPPRPRAAAVTDPTPAVTAPATEAPRRPRWFVTLFATDVWERFSFYGMSAILVLYLTQDTARGGLGMSAGDAALLYGLYMAAVFLASVPGGWLGDRVLGARRAVLYGGVLIALGHLAMAVPVTGPLYPGLLLIACGTGLLKPNMAGLLSEFYDREDRTGRDAGFAVFYMSVQVSALVAPVVVGALGEGVNWHLGFGAAALGMGAGLLQYVRGLRHLGDAGLAPERPATPAERARVLRIASAATAAAVLGYGTDAALGAFRIAHLMALGGLLCVVSPVLCFWRLLRDRRLAPGERVRVRAYVWLFLASAVFWALFLQGGSAFALFARHATDREVFGRTVPASWFQAAVPLFVLVLAPLLARWWTRAGDRMPTAVKYAAGMGATAAAYAVMACAAARASDGSRVSPLWLLLAFLLLAVGEVSFAPVGMSAATAIAPPGFVNRTVALFWLSGALGGGVGGNALKLSGDQVPGPAYFLVLAAVALVTSVTLHLARRPLTGRLTV</sequence>
<evidence type="ECO:0000313" key="9">
    <source>
        <dbReference type="EMBL" id="GHD90560.1"/>
    </source>
</evidence>
<dbReference type="InterPro" id="IPR036259">
    <property type="entry name" value="MFS_trans_sf"/>
</dbReference>
<evidence type="ECO:0000256" key="2">
    <source>
        <dbReference type="ARBA" id="ARBA00022448"/>
    </source>
</evidence>
<evidence type="ECO:0000313" key="10">
    <source>
        <dbReference type="Proteomes" id="UP000608955"/>
    </source>
</evidence>
<feature type="transmembrane region" description="Helical" evidence="8">
    <location>
        <begin position="166"/>
        <end position="187"/>
    </location>
</feature>
<evidence type="ECO:0000256" key="1">
    <source>
        <dbReference type="ARBA" id="ARBA00004651"/>
    </source>
</evidence>
<feature type="transmembrane region" description="Helical" evidence="8">
    <location>
        <begin position="132"/>
        <end position="154"/>
    </location>
</feature>
<dbReference type="GO" id="GO:0006857">
    <property type="term" value="P:oligopeptide transport"/>
    <property type="evidence" value="ECO:0007669"/>
    <property type="project" value="InterPro"/>
</dbReference>
<dbReference type="AlphaFoldDB" id="A0A918Y4K7"/>
<keyword evidence="2" id="KW-0813">Transport</keyword>
<dbReference type="GO" id="GO:1904680">
    <property type="term" value="F:peptide transmembrane transporter activity"/>
    <property type="evidence" value="ECO:0007669"/>
    <property type="project" value="InterPro"/>
</dbReference>
<feature type="transmembrane region" description="Helical" evidence="8">
    <location>
        <begin position="75"/>
        <end position="94"/>
    </location>
</feature>
<keyword evidence="6 8" id="KW-0472">Membrane</keyword>
<gene>
    <name evidence="9" type="ORF">GCM10010508_35770</name>
</gene>
<feature type="transmembrane region" description="Helical" evidence="8">
    <location>
        <begin position="106"/>
        <end position="126"/>
    </location>
</feature>
<keyword evidence="4 8" id="KW-0812">Transmembrane</keyword>
<dbReference type="NCBIfam" id="TIGR00924">
    <property type="entry name" value="yjdL_sub1_fam"/>
    <property type="match status" value="1"/>
</dbReference>
<dbReference type="Gene3D" id="1.20.1250.20">
    <property type="entry name" value="MFS general substrate transporter like domains"/>
    <property type="match status" value="1"/>
</dbReference>
<name>A0A918Y4K7_9ACTN</name>
<dbReference type="GO" id="GO:0005886">
    <property type="term" value="C:plasma membrane"/>
    <property type="evidence" value="ECO:0007669"/>
    <property type="project" value="UniProtKB-SubCell"/>
</dbReference>
<dbReference type="InterPro" id="IPR050171">
    <property type="entry name" value="MFS_Transporters"/>
</dbReference>
<proteinExistence type="predicted"/>